<dbReference type="GO" id="GO:0016853">
    <property type="term" value="F:isomerase activity"/>
    <property type="evidence" value="ECO:0007669"/>
    <property type="project" value="UniProtKB-KW"/>
</dbReference>
<protein>
    <submittedName>
        <fullName evidence="5">Peptidyl-prolyl cis-trans isomerase</fullName>
    </submittedName>
</protein>
<dbReference type="EMBL" id="AMCI01001891">
    <property type="protein sequence ID" value="EJX04182.1"/>
    <property type="molecule type" value="Genomic_DNA"/>
</dbReference>
<organism evidence="5">
    <name type="scientific">gut metagenome</name>
    <dbReference type="NCBI Taxonomy" id="749906"/>
    <lineage>
        <taxon>unclassified sequences</taxon>
        <taxon>metagenomes</taxon>
        <taxon>organismal metagenomes</taxon>
    </lineage>
</organism>
<dbReference type="PANTHER" id="PTHR47529">
    <property type="entry name" value="PEPTIDYL-PROLYL CIS-TRANS ISOMERASE D"/>
    <property type="match status" value="1"/>
</dbReference>
<sequence>MTNLALGQANVILQVLDRKDVKDKYKVAVVKRPVEFSKETYNKAYNDFSQFIVANNTLEKLVANAEDAGYRLYPKNDLYSSEHGIGGVRASKDALKWAFEAKVGEVSGLYECGESDHMLVVGLAAIHPEGYRSLAAVKNELREEILRDKKAEKIMADMKAANATSFDQYKALSNAVTDSVKHVTFAAPAYVQALRSSEPMVSAFASVAKVGQLSAPIKGAAGVFVLQPYAEEKMNETFDQKAEETTLENMHARMATQFLNDLYLNANVKDTRYLFF</sequence>
<evidence type="ECO:0000256" key="3">
    <source>
        <dbReference type="ARBA" id="ARBA00023136"/>
    </source>
</evidence>
<dbReference type="PANTHER" id="PTHR47529:SF1">
    <property type="entry name" value="PERIPLASMIC CHAPERONE PPID"/>
    <property type="match status" value="1"/>
</dbReference>
<keyword evidence="2" id="KW-1003">Cell membrane</keyword>
<accession>J9GA75</accession>
<comment type="subcellular location">
    <subcellularLocation>
        <location evidence="1">Cell membrane</location>
    </subcellularLocation>
</comment>
<dbReference type="GO" id="GO:0005886">
    <property type="term" value="C:plasma membrane"/>
    <property type="evidence" value="ECO:0007669"/>
    <property type="project" value="UniProtKB-SubCell"/>
</dbReference>
<evidence type="ECO:0000313" key="5">
    <source>
        <dbReference type="EMBL" id="EJX04182.1"/>
    </source>
</evidence>
<proteinExistence type="predicted"/>
<comment type="caution">
    <text evidence="5">The sequence shown here is derived from an EMBL/GenBank/DDBJ whole genome shotgun (WGS) entry which is preliminary data.</text>
</comment>
<name>J9GA75_9ZZZZ</name>
<keyword evidence="3" id="KW-0472">Membrane</keyword>
<gene>
    <name evidence="5" type="ORF">EVA_07701</name>
</gene>
<reference evidence="5" key="1">
    <citation type="journal article" date="2012" name="PLoS ONE">
        <title>Gene sets for utilization of primary and secondary nutrition supplies in the distal gut of endangered iberian lynx.</title>
        <authorList>
            <person name="Alcaide M."/>
            <person name="Messina E."/>
            <person name="Richter M."/>
            <person name="Bargiela R."/>
            <person name="Peplies J."/>
            <person name="Huws S.A."/>
            <person name="Newbold C.J."/>
            <person name="Golyshin P.N."/>
            <person name="Simon M.A."/>
            <person name="Lopez G."/>
            <person name="Yakimov M.M."/>
            <person name="Ferrer M."/>
        </authorList>
    </citation>
    <scope>NUCLEOTIDE SEQUENCE</scope>
</reference>
<evidence type="ECO:0000256" key="4">
    <source>
        <dbReference type="ARBA" id="ARBA00023186"/>
    </source>
</evidence>
<evidence type="ECO:0000256" key="2">
    <source>
        <dbReference type="ARBA" id="ARBA00022475"/>
    </source>
</evidence>
<dbReference type="AlphaFoldDB" id="J9GA75"/>
<keyword evidence="4" id="KW-0143">Chaperone</keyword>
<evidence type="ECO:0000256" key="1">
    <source>
        <dbReference type="ARBA" id="ARBA00004236"/>
    </source>
</evidence>
<keyword evidence="5" id="KW-0413">Isomerase</keyword>
<dbReference type="InterPro" id="IPR052029">
    <property type="entry name" value="PpiD_chaperone"/>
</dbReference>